<accession>A0A6M3LCD0</accession>
<organism evidence="1">
    <name type="scientific">viral metagenome</name>
    <dbReference type="NCBI Taxonomy" id="1070528"/>
    <lineage>
        <taxon>unclassified sequences</taxon>
        <taxon>metagenomes</taxon>
        <taxon>organismal metagenomes</taxon>
    </lineage>
</organism>
<protein>
    <submittedName>
        <fullName evidence="1">Uncharacterized protein</fullName>
    </submittedName>
</protein>
<evidence type="ECO:0000313" key="1">
    <source>
        <dbReference type="EMBL" id="QJA91989.1"/>
    </source>
</evidence>
<name>A0A6M3LCD0_9ZZZZ</name>
<proteinExistence type="predicted"/>
<reference evidence="1" key="1">
    <citation type="submission" date="2020-03" db="EMBL/GenBank/DDBJ databases">
        <title>The deep terrestrial virosphere.</title>
        <authorList>
            <person name="Holmfeldt K."/>
            <person name="Nilsson E."/>
            <person name="Simone D."/>
            <person name="Lopez-Fernandez M."/>
            <person name="Wu X."/>
            <person name="de Brujin I."/>
            <person name="Lundin D."/>
            <person name="Andersson A."/>
            <person name="Bertilsson S."/>
            <person name="Dopson M."/>
        </authorList>
    </citation>
    <scope>NUCLEOTIDE SEQUENCE</scope>
    <source>
        <strain evidence="1">MM415B03215</strain>
    </source>
</reference>
<dbReference type="EMBL" id="MT143029">
    <property type="protein sequence ID" value="QJA91989.1"/>
    <property type="molecule type" value="Genomic_DNA"/>
</dbReference>
<gene>
    <name evidence="1" type="ORF">MM415B03215_0002</name>
</gene>
<sequence>MDIKAGLRGTAYGQALHKAVVIYATNRPSESDDPLRCELINHDVDCEVLKLAGIARIRSPLYTWHAGRESMMDLLAKFAAKGPISPDHALCAFSEPWQYTKRDLLMVAGRQKMFNLPKLAHVVANQFEDLRDWTQPTDAVLLPHGGQYELDGILPVPCK</sequence>
<dbReference type="AlphaFoldDB" id="A0A6M3LCD0"/>